<keyword evidence="2" id="KW-0812">Transmembrane</keyword>
<evidence type="ECO:0008006" key="5">
    <source>
        <dbReference type="Google" id="ProtNLM"/>
    </source>
</evidence>
<dbReference type="Proteomes" id="UP001565236">
    <property type="component" value="Unassembled WGS sequence"/>
</dbReference>
<name>A0ABV4DPS6_9LACO</name>
<sequence>MNLFKVILDKMRQIRNFFLERVILRYFIFFMFLFGSWLILVVSGLLSPARQVYSASDLTTEQVFANGTGSVELKKQIYSKKNQMLLLNFETKAQGDTEINPKNLTWKIYSKNRNSKISMEVIPILNNKITVLVKNVPQNFDAVAISIINRGTTADNISVDLAESSSSSTTISSSKSKKTKDYVQFLITTRGKKLTYKTLGQLDRTKLASSEVDREIKFQEDQKVKLQKAIRNLQTLIKDDKEKIKELEKDQIYLTSDQKEDNLSQIDQLNSDIDNYQQNISKARENIDTVGTRIKMLEKKKAAIEAGTFEFSNPIKVAHTK</sequence>
<accession>A0ABV4DPS6</accession>
<reference evidence="3 4" key="1">
    <citation type="submission" date="2024-03" db="EMBL/GenBank/DDBJ databases">
        <title>Mouse gut bacterial collection (mGBC) of GemPharmatech.</title>
        <authorList>
            <person name="He Y."/>
            <person name="Dong L."/>
            <person name="Wu D."/>
            <person name="Gao X."/>
            <person name="Lin Z."/>
        </authorList>
    </citation>
    <scope>NUCLEOTIDE SEQUENCE [LARGE SCALE GENOMIC DNA]</scope>
    <source>
        <strain evidence="3 4">15-30</strain>
    </source>
</reference>
<comment type="caution">
    <text evidence="3">The sequence shown here is derived from an EMBL/GenBank/DDBJ whole genome shotgun (WGS) entry which is preliminary data.</text>
</comment>
<keyword evidence="2" id="KW-1133">Transmembrane helix</keyword>
<evidence type="ECO:0000256" key="1">
    <source>
        <dbReference type="SAM" id="Coils"/>
    </source>
</evidence>
<dbReference type="Gene3D" id="1.10.287.1490">
    <property type="match status" value="1"/>
</dbReference>
<protein>
    <recommendedName>
        <fullName evidence="5">Chromosome partition protein Smc</fullName>
    </recommendedName>
</protein>
<gene>
    <name evidence="3" type="ORF">AALT52_00805</name>
</gene>
<keyword evidence="2" id="KW-0472">Membrane</keyword>
<organism evidence="3 4">
    <name type="scientific">Ligilactobacillus faecis</name>
    <dbReference type="NCBI Taxonomy" id="762833"/>
    <lineage>
        <taxon>Bacteria</taxon>
        <taxon>Bacillati</taxon>
        <taxon>Bacillota</taxon>
        <taxon>Bacilli</taxon>
        <taxon>Lactobacillales</taxon>
        <taxon>Lactobacillaceae</taxon>
        <taxon>Ligilactobacillus</taxon>
    </lineage>
</organism>
<evidence type="ECO:0000313" key="3">
    <source>
        <dbReference type="EMBL" id="MEY8661437.1"/>
    </source>
</evidence>
<keyword evidence="4" id="KW-1185">Reference proteome</keyword>
<feature type="transmembrane region" description="Helical" evidence="2">
    <location>
        <begin position="22"/>
        <end position="46"/>
    </location>
</feature>
<dbReference type="RefSeq" id="WP_369940054.1">
    <property type="nucleotide sequence ID" value="NZ_JBCLUF010000002.1"/>
</dbReference>
<proteinExistence type="predicted"/>
<feature type="coiled-coil region" evidence="1">
    <location>
        <begin position="216"/>
        <end position="300"/>
    </location>
</feature>
<keyword evidence="1" id="KW-0175">Coiled coil</keyword>
<evidence type="ECO:0000313" key="4">
    <source>
        <dbReference type="Proteomes" id="UP001565236"/>
    </source>
</evidence>
<dbReference type="EMBL" id="JBCLUF010000002">
    <property type="protein sequence ID" value="MEY8661437.1"/>
    <property type="molecule type" value="Genomic_DNA"/>
</dbReference>
<evidence type="ECO:0000256" key="2">
    <source>
        <dbReference type="SAM" id="Phobius"/>
    </source>
</evidence>